<dbReference type="eggNOG" id="ENOG502S59I">
    <property type="taxonomic scope" value="Eukaryota"/>
</dbReference>
<evidence type="ECO:0000313" key="1">
    <source>
        <dbReference type="EMBL" id="OUS45094.1"/>
    </source>
</evidence>
<dbReference type="AlphaFoldDB" id="A0A1Y5IA46"/>
<name>A0A1Y5IA46_OSTTA</name>
<dbReference type="Proteomes" id="UP000195557">
    <property type="component" value="Unassembled WGS sequence"/>
</dbReference>
<dbReference type="EMBL" id="KZ155791">
    <property type="protein sequence ID" value="OUS45094.1"/>
    <property type="molecule type" value="Genomic_DNA"/>
</dbReference>
<gene>
    <name evidence="1" type="ORF">BE221DRAFT_146706</name>
</gene>
<reference evidence="1" key="1">
    <citation type="submission" date="2017-04" db="EMBL/GenBank/DDBJ databases">
        <title>Population genomics of picophytoplankton unveils novel chromosome hypervariability.</title>
        <authorList>
            <consortium name="DOE Joint Genome Institute"/>
            <person name="Blanc-Mathieu R."/>
            <person name="Krasovec M."/>
            <person name="Hebrard M."/>
            <person name="Yau S."/>
            <person name="Desgranges E."/>
            <person name="Martin J."/>
            <person name="Schackwitz W."/>
            <person name="Kuo A."/>
            <person name="Salin G."/>
            <person name="Donnadieu C."/>
            <person name="Desdevises Y."/>
            <person name="Sanchez-Ferandin S."/>
            <person name="Moreau H."/>
            <person name="Rivals E."/>
            <person name="Grigoriev I.V."/>
            <person name="Grimsley N."/>
            <person name="Eyre-Walker A."/>
            <person name="Piganeau G."/>
        </authorList>
    </citation>
    <scope>NUCLEOTIDE SEQUENCE [LARGE SCALE GENOMIC DNA]</scope>
    <source>
        <strain evidence="1">RCC 1115</strain>
    </source>
</reference>
<accession>A0A1Y5IA46</accession>
<protein>
    <submittedName>
        <fullName evidence="1">Uncharacterized protein</fullName>
    </submittedName>
</protein>
<organism evidence="1">
    <name type="scientific">Ostreococcus tauri</name>
    <name type="common">Marine green alga</name>
    <dbReference type="NCBI Taxonomy" id="70448"/>
    <lineage>
        <taxon>Eukaryota</taxon>
        <taxon>Viridiplantae</taxon>
        <taxon>Chlorophyta</taxon>
        <taxon>Mamiellophyceae</taxon>
        <taxon>Mamiellales</taxon>
        <taxon>Bathycoccaceae</taxon>
        <taxon>Ostreococcus</taxon>
    </lineage>
</organism>
<proteinExistence type="predicted"/>
<sequence>MDGFQARSWRFRASEWERYRDLYAPMRIEQGAIEDANYFDFASFVQFATLGRDIPGSTSVFEERVGAEGETKVVVRDEALRDNSKLPEAVARSTGRQMYERLLRGFDRGEDFEIVRFDGVPEPANRRFGKTSTELGRECVEGMRALGEVFVNNGYALQISVDNDLRRGAFVDDDGSLRVRVRVNGPATLWGARELAARGLVPTNEYLGFVMTAYLEKSGVGSSYSEILTETEIDMSWTLRTA</sequence>